<dbReference type="InterPro" id="IPR051783">
    <property type="entry name" value="NAD(P)-dependent_oxidoreduct"/>
</dbReference>
<dbReference type="PANTHER" id="PTHR48079">
    <property type="entry name" value="PROTEIN YEEZ"/>
    <property type="match status" value="1"/>
</dbReference>
<dbReference type="AlphaFoldDB" id="X0SC48"/>
<dbReference type="SUPFAM" id="SSF51735">
    <property type="entry name" value="NAD(P)-binding Rossmann-fold domains"/>
    <property type="match status" value="1"/>
</dbReference>
<dbReference type="EMBL" id="BARS01002784">
    <property type="protein sequence ID" value="GAF72746.1"/>
    <property type="molecule type" value="Genomic_DNA"/>
</dbReference>
<protein>
    <recommendedName>
        <fullName evidence="1">NAD-dependent epimerase/dehydratase domain-containing protein</fullName>
    </recommendedName>
</protein>
<dbReference type="PANTHER" id="PTHR48079:SF6">
    <property type="entry name" value="NAD(P)-BINDING DOMAIN-CONTAINING PROTEIN-RELATED"/>
    <property type="match status" value="1"/>
</dbReference>
<sequence length="286" mass="31778">MKMLVTGGTGYIGSHIVERLLERGHEVRALARVTSNISHLKTTEAEIVFGDIEDYDSLCPIVEGVDVVIHAAARVMPGWGKWEDFEKTTVKGTENMLRASAEAGVKRFVYISSGTVLGEASYGDTPADESTPPGIATFRYDTFYDHAKLQAEQIALDYHKQGKLSVTVARPCMVYGPRDKLLSDKSYRQFSVPIIVWPGRSNPRTAIVYVTDVADCIILAATSDKAVGQIYNIAPPEVVWFRDWADSLISAIGGRKLRVSMPYNVGYMWCALMEGWARLRRQKNIP</sequence>
<dbReference type="Gene3D" id="3.40.50.720">
    <property type="entry name" value="NAD(P)-binding Rossmann-like Domain"/>
    <property type="match status" value="1"/>
</dbReference>
<dbReference type="GO" id="GO:0004029">
    <property type="term" value="F:aldehyde dehydrogenase (NAD+) activity"/>
    <property type="evidence" value="ECO:0007669"/>
    <property type="project" value="TreeGrafter"/>
</dbReference>
<dbReference type="GO" id="GO:0005737">
    <property type="term" value="C:cytoplasm"/>
    <property type="evidence" value="ECO:0007669"/>
    <property type="project" value="TreeGrafter"/>
</dbReference>
<feature type="non-terminal residue" evidence="2">
    <location>
        <position position="286"/>
    </location>
</feature>
<organism evidence="2">
    <name type="scientific">marine sediment metagenome</name>
    <dbReference type="NCBI Taxonomy" id="412755"/>
    <lineage>
        <taxon>unclassified sequences</taxon>
        <taxon>metagenomes</taxon>
        <taxon>ecological metagenomes</taxon>
    </lineage>
</organism>
<comment type="caution">
    <text evidence="2">The sequence shown here is derived from an EMBL/GenBank/DDBJ whole genome shotgun (WGS) entry which is preliminary data.</text>
</comment>
<reference evidence="2" key="1">
    <citation type="journal article" date="2014" name="Front. Microbiol.">
        <title>High frequency of phylogenetically diverse reductive dehalogenase-homologous genes in deep subseafloor sedimentary metagenomes.</title>
        <authorList>
            <person name="Kawai M."/>
            <person name="Futagami T."/>
            <person name="Toyoda A."/>
            <person name="Takaki Y."/>
            <person name="Nishi S."/>
            <person name="Hori S."/>
            <person name="Arai W."/>
            <person name="Tsubouchi T."/>
            <person name="Morono Y."/>
            <person name="Uchiyama I."/>
            <person name="Ito T."/>
            <person name="Fujiyama A."/>
            <person name="Inagaki F."/>
            <person name="Takami H."/>
        </authorList>
    </citation>
    <scope>NUCLEOTIDE SEQUENCE</scope>
    <source>
        <strain evidence="2">Expedition CK06-06</strain>
    </source>
</reference>
<evidence type="ECO:0000259" key="1">
    <source>
        <dbReference type="Pfam" id="PF01370"/>
    </source>
</evidence>
<gene>
    <name evidence="2" type="ORF">S01H1_05339</name>
</gene>
<feature type="domain" description="NAD-dependent epimerase/dehydratase" evidence="1">
    <location>
        <begin position="3"/>
        <end position="234"/>
    </location>
</feature>
<dbReference type="InterPro" id="IPR036291">
    <property type="entry name" value="NAD(P)-bd_dom_sf"/>
</dbReference>
<evidence type="ECO:0000313" key="2">
    <source>
        <dbReference type="EMBL" id="GAF72746.1"/>
    </source>
</evidence>
<name>X0SC48_9ZZZZ</name>
<proteinExistence type="predicted"/>
<dbReference type="Pfam" id="PF01370">
    <property type="entry name" value="Epimerase"/>
    <property type="match status" value="1"/>
</dbReference>
<dbReference type="InterPro" id="IPR001509">
    <property type="entry name" value="Epimerase_deHydtase"/>
</dbReference>
<accession>X0SC48</accession>